<name>A0A174EJU5_FLAPL</name>
<sequence length="131" mass="14687">MRQEQARTALVPSLYALRADGQSAFLRTPQEGPVLIPSYLCARTSAPEWAVQRVAERILCRELCDFYVTNGDLILFPACTQLRSSQEGERVCCPSAAWLDTLARDDFYGLYCEKIPAAVDPVQKIKEYPLA</sequence>
<accession>A0A174EJU5</accession>
<reference evidence="1 2" key="1">
    <citation type="submission" date="2015-09" db="EMBL/GenBank/DDBJ databases">
        <authorList>
            <consortium name="Pathogen Informatics"/>
        </authorList>
    </citation>
    <scope>NUCLEOTIDE SEQUENCE [LARGE SCALE GENOMIC DNA]</scope>
    <source>
        <strain evidence="1 2">2789STDY5608854</strain>
    </source>
</reference>
<evidence type="ECO:0000313" key="2">
    <source>
        <dbReference type="Proteomes" id="UP000095746"/>
    </source>
</evidence>
<dbReference type="AlphaFoldDB" id="A0A174EJU5"/>
<evidence type="ECO:0000313" key="1">
    <source>
        <dbReference type="EMBL" id="CUO38242.1"/>
    </source>
</evidence>
<dbReference type="EMBL" id="CYZT01000082">
    <property type="protein sequence ID" value="CUO38242.1"/>
    <property type="molecule type" value="Genomic_DNA"/>
</dbReference>
<proteinExistence type="predicted"/>
<dbReference type="Proteomes" id="UP000095746">
    <property type="component" value="Unassembled WGS sequence"/>
</dbReference>
<organism evidence="1 2">
    <name type="scientific">Flavonifractor plautii</name>
    <name type="common">Fusobacterium plautii</name>
    <dbReference type="NCBI Taxonomy" id="292800"/>
    <lineage>
        <taxon>Bacteria</taxon>
        <taxon>Bacillati</taxon>
        <taxon>Bacillota</taxon>
        <taxon>Clostridia</taxon>
        <taxon>Eubacteriales</taxon>
        <taxon>Oscillospiraceae</taxon>
        <taxon>Flavonifractor</taxon>
    </lineage>
</organism>
<protein>
    <submittedName>
        <fullName evidence="1">Uncharacterized protein</fullName>
    </submittedName>
</protein>
<gene>
    <name evidence="1" type="ORF">ERS852411_01444</name>
</gene>